<dbReference type="EMBL" id="JAAMPC010000007">
    <property type="protein sequence ID" value="KAG2305551.1"/>
    <property type="molecule type" value="Genomic_DNA"/>
</dbReference>
<keyword evidence="3" id="KW-0687">Ribonucleoprotein</keyword>
<dbReference type="Proteomes" id="UP000886595">
    <property type="component" value="Unassembled WGS sequence"/>
</dbReference>
<dbReference type="AlphaFoldDB" id="A0A8X7V969"/>
<name>A0A8X7V969_BRACI</name>
<accession>A0A8X7V969</accession>
<dbReference type="PANTHER" id="PTHR10064:SF36">
    <property type="entry name" value="LARGE RIBOSOMAL SUBUNIT PROTEIN EL22Z"/>
    <property type="match status" value="1"/>
</dbReference>
<dbReference type="GO" id="GO:0003735">
    <property type="term" value="F:structural constituent of ribosome"/>
    <property type="evidence" value="ECO:0007669"/>
    <property type="project" value="InterPro"/>
</dbReference>
<dbReference type="InterPro" id="IPR002671">
    <property type="entry name" value="Ribosomal_eL22"/>
</dbReference>
<evidence type="ECO:0000256" key="1">
    <source>
        <dbReference type="ARBA" id="ARBA00007817"/>
    </source>
</evidence>
<comment type="caution">
    <text evidence="4">The sequence shown here is derived from an EMBL/GenBank/DDBJ whole genome shotgun (WGS) entry which is preliminary data.</text>
</comment>
<evidence type="ECO:0000256" key="2">
    <source>
        <dbReference type="ARBA" id="ARBA00022980"/>
    </source>
</evidence>
<dbReference type="PANTHER" id="PTHR10064">
    <property type="entry name" value="60S RIBOSOMAL PROTEIN L22"/>
    <property type="match status" value="1"/>
</dbReference>
<dbReference type="Gene3D" id="3.30.1360.210">
    <property type="match status" value="1"/>
</dbReference>
<evidence type="ECO:0000313" key="4">
    <source>
        <dbReference type="EMBL" id="KAG2305551.1"/>
    </source>
</evidence>
<keyword evidence="5" id="KW-1185">Reference proteome</keyword>
<reference evidence="4 5" key="1">
    <citation type="submission" date="2020-02" db="EMBL/GenBank/DDBJ databases">
        <authorList>
            <person name="Ma Q."/>
            <person name="Huang Y."/>
            <person name="Song X."/>
            <person name="Pei D."/>
        </authorList>
    </citation>
    <scope>NUCLEOTIDE SEQUENCE [LARGE SCALE GENOMIC DNA]</scope>
    <source>
        <strain evidence="4">Sxm20200214</strain>
        <tissue evidence="4">Leaf</tissue>
    </source>
</reference>
<dbReference type="GO" id="GO:0005840">
    <property type="term" value="C:ribosome"/>
    <property type="evidence" value="ECO:0007669"/>
    <property type="project" value="UniProtKB-KW"/>
</dbReference>
<evidence type="ECO:0000256" key="3">
    <source>
        <dbReference type="ARBA" id="ARBA00023274"/>
    </source>
</evidence>
<gene>
    <name evidence="4" type="ORF">Bca52824_034202</name>
</gene>
<dbReference type="Pfam" id="PF01776">
    <property type="entry name" value="Ribosomal_L22e"/>
    <property type="match status" value="1"/>
</dbReference>
<sequence>MTRYVKYLTKKYLKKHSGRDWLRVIAAYKDRYLYELRRASASANQPDRCVEAFPSSWWRSGGSVSVTVDSFSSWRVETIDTNPRHPPRWTFDDALSSCGG</sequence>
<protein>
    <submittedName>
        <fullName evidence="4">Uncharacterized protein</fullName>
    </submittedName>
</protein>
<keyword evidence="2" id="KW-0689">Ribosomal protein</keyword>
<dbReference type="GO" id="GO:1990904">
    <property type="term" value="C:ribonucleoprotein complex"/>
    <property type="evidence" value="ECO:0007669"/>
    <property type="project" value="UniProtKB-KW"/>
</dbReference>
<proteinExistence type="inferred from homology"/>
<comment type="similarity">
    <text evidence="1">Belongs to the eukaryotic ribosomal protein eL22 family.</text>
</comment>
<dbReference type="GO" id="GO:0003723">
    <property type="term" value="F:RNA binding"/>
    <property type="evidence" value="ECO:0007669"/>
    <property type="project" value="TreeGrafter"/>
</dbReference>
<dbReference type="GO" id="GO:0002181">
    <property type="term" value="P:cytoplasmic translation"/>
    <property type="evidence" value="ECO:0007669"/>
    <property type="project" value="TreeGrafter"/>
</dbReference>
<organism evidence="4 5">
    <name type="scientific">Brassica carinata</name>
    <name type="common">Ethiopian mustard</name>
    <name type="synonym">Abyssinian cabbage</name>
    <dbReference type="NCBI Taxonomy" id="52824"/>
    <lineage>
        <taxon>Eukaryota</taxon>
        <taxon>Viridiplantae</taxon>
        <taxon>Streptophyta</taxon>
        <taxon>Embryophyta</taxon>
        <taxon>Tracheophyta</taxon>
        <taxon>Spermatophyta</taxon>
        <taxon>Magnoliopsida</taxon>
        <taxon>eudicotyledons</taxon>
        <taxon>Gunneridae</taxon>
        <taxon>Pentapetalae</taxon>
        <taxon>rosids</taxon>
        <taxon>malvids</taxon>
        <taxon>Brassicales</taxon>
        <taxon>Brassicaceae</taxon>
        <taxon>Brassiceae</taxon>
        <taxon>Brassica</taxon>
    </lineage>
</organism>
<evidence type="ECO:0000313" key="5">
    <source>
        <dbReference type="Proteomes" id="UP000886595"/>
    </source>
</evidence>
<dbReference type="InterPro" id="IPR038526">
    <property type="entry name" value="Ribosomal_eL22_sf"/>
</dbReference>